<feature type="compositionally biased region" description="Basic and acidic residues" evidence="1">
    <location>
        <begin position="1"/>
        <end position="11"/>
    </location>
</feature>
<evidence type="ECO:0000313" key="3">
    <source>
        <dbReference type="Proteomes" id="UP001158576"/>
    </source>
</evidence>
<feature type="region of interest" description="Disordered" evidence="1">
    <location>
        <begin position="1"/>
        <end position="69"/>
    </location>
</feature>
<proteinExistence type="predicted"/>
<accession>A0ABN7S3V1</accession>
<reference evidence="2 3" key="1">
    <citation type="submission" date="2021-04" db="EMBL/GenBank/DDBJ databases">
        <authorList>
            <person name="Bliznina A."/>
        </authorList>
    </citation>
    <scope>NUCLEOTIDE SEQUENCE [LARGE SCALE GENOMIC DNA]</scope>
</reference>
<dbReference type="Proteomes" id="UP001158576">
    <property type="component" value="Chromosome PAR"/>
</dbReference>
<protein>
    <submittedName>
        <fullName evidence="2">Oidioi.mRNA.OKI2018_I69.PAR.g12548.t1.cds</fullName>
    </submittedName>
</protein>
<keyword evidence="3" id="KW-1185">Reference proteome</keyword>
<name>A0ABN7S3V1_OIKDI</name>
<gene>
    <name evidence="2" type="ORF">OKIOD_LOCUS4106</name>
</gene>
<feature type="compositionally biased region" description="Polar residues" evidence="1">
    <location>
        <begin position="30"/>
        <end position="46"/>
    </location>
</feature>
<evidence type="ECO:0000313" key="2">
    <source>
        <dbReference type="EMBL" id="CAG5090306.1"/>
    </source>
</evidence>
<sequence length="243" mass="27041">MAKSDWEVVKDSKKKPAAKGSPEVKKVSVLKTNNTGAGDSQKSKATATKKPVKKGPPKRQPFELSPETTQELLKSTSIFDASNLLGSSLMAPESIPPYSHEDFPMNKLTKPVKDTFDKLFGRLNKVEDQKSVTFEKDQKRIDGNASYQFDKDFCHSENYSALITAASDSKLNKNVQTELEQLSVRARLFTKPDENWVEDLLSHIGTGRQGNALPILLQGIENRPAQCTQKLKSLASTYRLQVQ</sequence>
<dbReference type="EMBL" id="OU015568">
    <property type="protein sequence ID" value="CAG5090306.1"/>
    <property type="molecule type" value="Genomic_DNA"/>
</dbReference>
<evidence type="ECO:0000256" key="1">
    <source>
        <dbReference type="SAM" id="MobiDB-lite"/>
    </source>
</evidence>
<organism evidence="2 3">
    <name type="scientific">Oikopleura dioica</name>
    <name type="common">Tunicate</name>
    <dbReference type="NCBI Taxonomy" id="34765"/>
    <lineage>
        <taxon>Eukaryota</taxon>
        <taxon>Metazoa</taxon>
        <taxon>Chordata</taxon>
        <taxon>Tunicata</taxon>
        <taxon>Appendicularia</taxon>
        <taxon>Copelata</taxon>
        <taxon>Oikopleuridae</taxon>
        <taxon>Oikopleura</taxon>
    </lineage>
</organism>